<dbReference type="KEGG" id="cint:HZF06_13960"/>
<dbReference type="AlphaFoldDB" id="A0A7D6VSS3"/>
<dbReference type="RefSeq" id="WP_181600630.1">
    <property type="nucleotide sequence ID" value="NZ_CP059378.1"/>
</dbReference>
<accession>A0A7D6VSS3</accession>
<reference evidence="1 2" key="1">
    <citation type="submission" date="2020-07" db="EMBL/GenBank/DDBJ databases">
        <title>Electron transfer.</title>
        <authorList>
            <person name="Huang L."/>
            <person name="Liu X."/>
            <person name="Zhou S."/>
        </authorList>
    </citation>
    <scope>NUCLEOTIDE SEQUENCE [LARGE SCALE GENOMIC DNA]</scope>
    <source>
        <strain evidence="1 2">Lx1</strain>
    </source>
</reference>
<sequence length="200" mass="23378">MANVFFPSCKARAAYKEPSQKLAEYIKYKFDIDSMGCCKINNSKLNNDDTAIILCLNCARVIEANAKYKSIKFVWEIIDQDRDFIFPDYHGQKMLLQDCHVGRGRKNVQNSIRSLMKKMNIEILELEKNYDNAEHCASHEIIGYHREQPMTKEEQEEYFKYRYKNTITDIVVSYCKYCNDGVSMSGKKGLHILELLFPNN</sequence>
<evidence type="ECO:0000313" key="2">
    <source>
        <dbReference type="Proteomes" id="UP000512286"/>
    </source>
</evidence>
<organism evidence="1 2">
    <name type="scientific">Clostridium intestinale</name>
    <dbReference type="NCBI Taxonomy" id="36845"/>
    <lineage>
        <taxon>Bacteria</taxon>
        <taxon>Bacillati</taxon>
        <taxon>Bacillota</taxon>
        <taxon>Clostridia</taxon>
        <taxon>Eubacteriales</taxon>
        <taxon>Clostridiaceae</taxon>
        <taxon>Clostridium</taxon>
    </lineage>
</organism>
<dbReference type="EMBL" id="CP059378">
    <property type="protein sequence ID" value="QLY78192.1"/>
    <property type="molecule type" value="Genomic_DNA"/>
</dbReference>
<dbReference type="Proteomes" id="UP000512286">
    <property type="component" value="Chromosome"/>
</dbReference>
<proteinExistence type="predicted"/>
<evidence type="ECO:0000313" key="1">
    <source>
        <dbReference type="EMBL" id="QLY78192.1"/>
    </source>
</evidence>
<gene>
    <name evidence="1" type="ORF">HZF06_13960</name>
</gene>
<name>A0A7D6VSS3_9CLOT</name>
<protein>
    <submittedName>
        <fullName evidence="1">Uncharacterized protein</fullName>
    </submittedName>
</protein>